<dbReference type="InterPro" id="IPR045263">
    <property type="entry name" value="GLUT"/>
</dbReference>
<keyword evidence="3 5" id="KW-1133">Transmembrane helix</keyword>
<dbReference type="InterPro" id="IPR005828">
    <property type="entry name" value="MFS_sugar_transport-like"/>
</dbReference>
<comment type="subcellular location">
    <subcellularLocation>
        <location evidence="1">Membrane</location>
        <topology evidence="1">Multi-pass membrane protein</topology>
    </subcellularLocation>
</comment>
<feature type="transmembrane region" description="Helical" evidence="5">
    <location>
        <begin position="275"/>
        <end position="295"/>
    </location>
</feature>
<keyword evidence="7" id="KW-0762">Sugar transport</keyword>
<keyword evidence="4 5" id="KW-0472">Membrane</keyword>
<evidence type="ECO:0000256" key="2">
    <source>
        <dbReference type="ARBA" id="ARBA00022692"/>
    </source>
</evidence>
<evidence type="ECO:0000259" key="6">
    <source>
        <dbReference type="PROSITE" id="PS50850"/>
    </source>
</evidence>
<dbReference type="SUPFAM" id="SSF103473">
    <property type="entry name" value="MFS general substrate transporter"/>
    <property type="match status" value="1"/>
</dbReference>
<evidence type="ECO:0000256" key="5">
    <source>
        <dbReference type="SAM" id="Phobius"/>
    </source>
</evidence>
<feature type="transmembrane region" description="Helical" evidence="5">
    <location>
        <begin position="488"/>
        <end position="509"/>
    </location>
</feature>
<dbReference type="OrthoDB" id="4142200at2759"/>
<protein>
    <submittedName>
        <fullName evidence="7">Solute carrier family 2, facilitated glucose transporter member 3</fullName>
    </submittedName>
</protein>
<dbReference type="Proteomes" id="UP000031036">
    <property type="component" value="Unassembled WGS sequence"/>
</dbReference>
<evidence type="ECO:0000313" key="8">
    <source>
        <dbReference type="Proteomes" id="UP000031036"/>
    </source>
</evidence>
<dbReference type="InterPro" id="IPR003663">
    <property type="entry name" value="Sugar/inositol_transpt"/>
</dbReference>
<accession>A0A0B2UX73</accession>
<keyword evidence="7" id="KW-0813">Transport</keyword>
<dbReference type="Gene3D" id="1.20.1250.20">
    <property type="entry name" value="MFS general substrate transporter like domains"/>
    <property type="match status" value="1"/>
</dbReference>
<feature type="transmembrane region" description="Helical" evidence="5">
    <location>
        <begin position="365"/>
        <end position="389"/>
    </location>
</feature>
<feature type="transmembrane region" description="Helical" evidence="5">
    <location>
        <begin position="301"/>
        <end position="323"/>
    </location>
</feature>
<comment type="caution">
    <text evidence="7">The sequence shown here is derived from an EMBL/GenBank/DDBJ whole genome shotgun (WGS) entry which is preliminary data.</text>
</comment>
<dbReference type="PANTHER" id="PTHR23503:SF106">
    <property type="entry name" value="MAJOR FACILITATOR SUPERFAMILY (MFS) PROFILE DOMAIN-CONTAINING PROTEIN"/>
    <property type="match status" value="1"/>
</dbReference>
<dbReference type="STRING" id="6265.A0A0B2UX73"/>
<reference evidence="7 8" key="1">
    <citation type="submission" date="2014-11" db="EMBL/GenBank/DDBJ databases">
        <title>Genetic blueprint of the zoonotic pathogen Toxocara canis.</title>
        <authorList>
            <person name="Zhu X.-Q."/>
            <person name="Korhonen P.K."/>
            <person name="Cai H."/>
            <person name="Young N.D."/>
            <person name="Nejsum P."/>
            <person name="von Samson-Himmelstjerna G."/>
            <person name="Boag P.R."/>
            <person name="Tan P."/>
            <person name="Li Q."/>
            <person name="Min J."/>
            <person name="Yang Y."/>
            <person name="Wang X."/>
            <person name="Fang X."/>
            <person name="Hall R.S."/>
            <person name="Hofmann A."/>
            <person name="Sternberg P.W."/>
            <person name="Jex A.R."/>
            <person name="Gasser R.B."/>
        </authorList>
    </citation>
    <scope>NUCLEOTIDE SEQUENCE [LARGE SCALE GENOMIC DNA]</scope>
    <source>
        <strain evidence="7">PN_DK_2014</strain>
    </source>
</reference>
<dbReference type="InterPro" id="IPR020846">
    <property type="entry name" value="MFS_dom"/>
</dbReference>
<dbReference type="GO" id="GO:0015149">
    <property type="term" value="F:hexose transmembrane transporter activity"/>
    <property type="evidence" value="ECO:0007669"/>
    <property type="project" value="TreeGrafter"/>
</dbReference>
<dbReference type="InterPro" id="IPR036259">
    <property type="entry name" value="MFS_trans_sf"/>
</dbReference>
<dbReference type="PROSITE" id="PS00216">
    <property type="entry name" value="SUGAR_TRANSPORT_1"/>
    <property type="match status" value="1"/>
</dbReference>
<evidence type="ECO:0000256" key="1">
    <source>
        <dbReference type="ARBA" id="ARBA00004141"/>
    </source>
</evidence>
<feature type="transmembrane region" description="Helical" evidence="5">
    <location>
        <begin position="335"/>
        <end position="359"/>
    </location>
</feature>
<name>A0A0B2UX73_TOXCA</name>
<dbReference type="InterPro" id="IPR005829">
    <property type="entry name" value="Sugar_transporter_CS"/>
</dbReference>
<feature type="transmembrane region" description="Helical" evidence="5">
    <location>
        <begin position="191"/>
        <end position="213"/>
    </location>
</feature>
<keyword evidence="2 5" id="KW-0812">Transmembrane</keyword>
<dbReference type="Pfam" id="PF00083">
    <property type="entry name" value="Sugar_tr"/>
    <property type="match status" value="1"/>
</dbReference>
<feature type="transmembrane region" description="Helical" evidence="5">
    <location>
        <begin position="546"/>
        <end position="573"/>
    </location>
</feature>
<dbReference type="PRINTS" id="PR00171">
    <property type="entry name" value="SUGRTRNSPORT"/>
</dbReference>
<dbReference type="AlphaFoldDB" id="A0A0B2UX73"/>
<dbReference type="GO" id="GO:0016020">
    <property type="term" value="C:membrane"/>
    <property type="evidence" value="ECO:0007669"/>
    <property type="project" value="UniProtKB-SubCell"/>
</dbReference>
<proteinExistence type="predicted"/>
<gene>
    <name evidence="7" type="primary">SLC2A3</name>
    <name evidence="7" type="ORF">Tcan_05140</name>
</gene>
<dbReference type="PROSITE" id="PS00217">
    <property type="entry name" value="SUGAR_TRANSPORT_2"/>
    <property type="match status" value="1"/>
</dbReference>
<dbReference type="EMBL" id="JPKZ01003057">
    <property type="protein sequence ID" value="KHN73794.1"/>
    <property type="molecule type" value="Genomic_DNA"/>
</dbReference>
<feature type="transmembrane region" description="Helical" evidence="5">
    <location>
        <begin position="243"/>
        <end position="263"/>
    </location>
</feature>
<dbReference type="PROSITE" id="PS50850">
    <property type="entry name" value="MFS"/>
    <property type="match status" value="1"/>
</dbReference>
<keyword evidence="8" id="KW-1185">Reference proteome</keyword>
<feature type="domain" description="Major facilitator superfamily (MFS) profile" evidence="6">
    <location>
        <begin position="195"/>
        <end position="641"/>
    </location>
</feature>
<feature type="transmembrane region" description="Helical" evidence="5">
    <location>
        <begin position="455"/>
        <end position="482"/>
    </location>
</feature>
<evidence type="ECO:0000313" key="7">
    <source>
        <dbReference type="EMBL" id="KHN73794.1"/>
    </source>
</evidence>
<organism evidence="7 8">
    <name type="scientific">Toxocara canis</name>
    <name type="common">Canine roundworm</name>
    <dbReference type="NCBI Taxonomy" id="6265"/>
    <lineage>
        <taxon>Eukaryota</taxon>
        <taxon>Metazoa</taxon>
        <taxon>Ecdysozoa</taxon>
        <taxon>Nematoda</taxon>
        <taxon>Chromadorea</taxon>
        <taxon>Rhabditida</taxon>
        <taxon>Spirurina</taxon>
        <taxon>Ascaridomorpha</taxon>
        <taxon>Ascaridoidea</taxon>
        <taxon>Toxocaridae</taxon>
        <taxon>Toxocara</taxon>
    </lineage>
</organism>
<sequence length="641" mass="70689">MSGCGKTSLLNIVKAQLGSMPIRIDQNRDFWEQTALVRNTNRLAVLTDDGSPAKRSLRVLQDGFTQPIIVHSVGCYRGMKNDNLRTSLEYFDEFPLKNKYAIVLCVYFVGIILQVGCMNAVDEVQPSDGDNCGKHHTHANISKYEKQQSYSSTVAIRPCHVTKPFESSALNGYGDMGKAKSQINRIPSLRLLITGIVVVLGGGFHFGFQISIINPLAETLQTFMADAIERRYDIQFTEISSRVFWSSVAGILFIGAVIGAGIIPSIMSKIGSRWAFVVSSSVMSVGLMLGALSKYAHSAEIFILSRLIVGLCVGMGTTLQGVFLTEISPVYCRGFMGTLAGLSTNIGFVIASALGLPQVLGTPTLWPLCFYLEIIPCVVLVLFSVFVLYESPVEFLRRGDEKEARNAISTYYRHEQQNSETIKQLQMELHSNTNASTWKYIFTDRPTRRALYFSVLLNVTVSFSGVMAVSFFGTFLLGGIGFTTNGAALANCLSSLSGTAGAIVGSLTVDKIGRRFLIVGSLLSLVVINVGMMILVWIFLNYHMLWLGYCFLFLFILFLFVFSAGVGPMAWFISTELSGPSCRSRVQSISISAQYMMENVISKVNKTTKRLIAKNAWPFMSVDNCARQALMRTFTQRMLVV</sequence>
<feature type="transmembrane region" description="Helical" evidence="5">
    <location>
        <begin position="100"/>
        <end position="121"/>
    </location>
</feature>
<dbReference type="PANTHER" id="PTHR23503">
    <property type="entry name" value="SOLUTE CARRIER FAMILY 2"/>
    <property type="match status" value="1"/>
</dbReference>
<feature type="transmembrane region" description="Helical" evidence="5">
    <location>
        <begin position="516"/>
        <end position="540"/>
    </location>
</feature>
<evidence type="ECO:0000256" key="3">
    <source>
        <dbReference type="ARBA" id="ARBA00022989"/>
    </source>
</evidence>
<evidence type="ECO:0000256" key="4">
    <source>
        <dbReference type="ARBA" id="ARBA00023136"/>
    </source>
</evidence>